<feature type="compositionally biased region" description="Low complexity" evidence="1">
    <location>
        <begin position="111"/>
        <end position="128"/>
    </location>
</feature>
<gene>
    <name evidence="2" type="ORF">ZHAS_00004507</name>
</gene>
<feature type="region of interest" description="Disordered" evidence="1">
    <location>
        <begin position="1"/>
        <end position="48"/>
    </location>
</feature>
<evidence type="ECO:0000256" key="1">
    <source>
        <dbReference type="SAM" id="MobiDB-lite"/>
    </source>
</evidence>
<name>A0A084VH46_ANOSI</name>
<evidence type="ECO:0000313" key="3">
    <source>
        <dbReference type="EnsemblMetazoa" id="ASIC004507-PA"/>
    </source>
</evidence>
<feature type="compositionally biased region" description="Basic residues" evidence="1">
    <location>
        <begin position="1"/>
        <end position="12"/>
    </location>
</feature>
<protein>
    <submittedName>
        <fullName evidence="2 3">Uncharacterized protein</fullName>
    </submittedName>
</protein>
<evidence type="ECO:0000313" key="2">
    <source>
        <dbReference type="EMBL" id="KFB37290.1"/>
    </source>
</evidence>
<feature type="compositionally biased region" description="Basic and acidic residues" evidence="1">
    <location>
        <begin position="29"/>
        <end position="45"/>
    </location>
</feature>
<evidence type="ECO:0000313" key="4">
    <source>
        <dbReference type="Proteomes" id="UP000030765"/>
    </source>
</evidence>
<reference evidence="2 4" key="1">
    <citation type="journal article" date="2014" name="BMC Genomics">
        <title>Genome sequence of Anopheles sinensis provides insight into genetics basis of mosquito competence for malaria parasites.</title>
        <authorList>
            <person name="Zhou D."/>
            <person name="Zhang D."/>
            <person name="Ding G."/>
            <person name="Shi L."/>
            <person name="Hou Q."/>
            <person name="Ye Y."/>
            <person name="Xu Y."/>
            <person name="Zhou H."/>
            <person name="Xiong C."/>
            <person name="Li S."/>
            <person name="Yu J."/>
            <person name="Hong S."/>
            <person name="Yu X."/>
            <person name="Zou P."/>
            <person name="Chen C."/>
            <person name="Chang X."/>
            <person name="Wang W."/>
            <person name="Lv Y."/>
            <person name="Sun Y."/>
            <person name="Ma L."/>
            <person name="Shen B."/>
            <person name="Zhu C."/>
        </authorList>
    </citation>
    <scope>NUCLEOTIDE SEQUENCE [LARGE SCALE GENOMIC DNA]</scope>
</reference>
<accession>A0A084VH46</accession>
<dbReference type="Proteomes" id="UP000030765">
    <property type="component" value="Unassembled WGS sequence"/>
</dbReference>
<dbReference type="EnsemblMetazoa" id="ASIC004507-RA">
    <property type="protein sequence ID" value="ASIC004507-PA"/>
    <property type="gene ID" value="ASIC004507"/>
</dbReference>
<dbReference type="EMBL" id="ATLV01013142">
    <property type="status" value="NOT_ANNOTATED_CDS"/>
    <property type="molecule type" value="Genomic_DNA"/>
</dbReference>
<dbReference type="VEuPathDB" id="VectorBase:ASIC004507"/>
<dbReference type="EMBL" id="KE524841">
    <property type="protein sequence ID" value="KFB37290.1"/>
    <property type="molecule type" value="Genomic_DNA"/>
</dbReference>
<keyword evidence="4" id="KW-1185">Reference proteome</keyword>
<dbReference type="AlphaFoldDB" id="A0A084VH46"/>
<proteinExistence type="predicted"/>
<organism evidence="2">
    <name type="scientific">Anopheles sinensis</name>
    <name type="common">Mosquito</name>
    <dbReference type="NCBI Taxonomy" id="74873"/>
    <lineage>
        <taxon>Eukaryota</taxon>
        <taxon>Metazoa</taxon>
        <taxon>Ecdysozoa</taxon>
        <taxon>Arthropoda</taxon>
        <taxon>Hexapoda</taxon>
        <taxon>Insecta</taxon>
        <taxon>Pterygota</taxon>
        <taxon>Neoptera</taxon>
        <taxon>Endopterygota</taxon>
        <taxon>Diptera</taxon>
        <taxon>Nematocera</taxon>
        <taxon>Culicoidea</taxon>
        <taxon>Culicidae</taxon>
        <taxon>Anophelinae</taxon>
        <taxon>Anopheles</taxon>
    </lineage>
</organism>
<reference evidence="3" key="2">
    <citation type="submission" date="2020-05" db="UniProtKB">
        <authorList>
            <consortium name="EnsemblMetazoa"/>
        </authorList>
    </citation>
    <scope>IDENTIFICATION</scope>
</reference>
<sequence length="128" mass="13542">MLAKRDLRRRSLRSPSVDFLAGGGGQSETKLDKPDIENHERKVEHGSTAFSHAIAATDDGKEATGGVCPLGGSGSRAVRIRILTALRPVVDQVFKPAESRAHAASEVCEQSNGDSNPTNSNSNTSSSR</sequence>
<feature type="region of interest" description="Disordered" evidence="1">
    <location>
        <begin position="98"/>
        <end position="128"/>
    </location>
</feature>